<keyword evidence="25" id="KW-1185">Reference proteome</keyword>
<dbReference type="PANTHER" id="PTHR37079:SF4">
    <property type="entry name" value="SERINE_THREONINE-PROTEIN KINASE ATM"/>
    <property type="match status" value="1"/>
</dbReference>
<evidence type="ECO:0000256" key="19">
    <source>
        <dbReference type="SAM" id="Coils"/>
    </source>
</evidence>
<dbReference type="Pfam" id="PF02260">
    <property type="entry name" value="FATC"/>
    <property type="match status" value="1"/>
</dbReference>
<dbReference type="PROSITE" id="PS50290">
    <property type="entry name" value="PI3_4_KINASE_3"/>
    <property type="match status" value="1"/>
</dbReference>
<feature type="domain" description="PI3K/PI4K catalytic" evidence="21">
    <location>
        <begin position="841"/>
        <end position="1166"/>
    </location>
</feature>
<evidence type="ECO:0000256" key="15">
    <source>
        <dbReference type="ARBA" id="ARBA00031460"/>
    </source>
</evidence>
<evidence type="ECO:0000256" key="6">
    <source>
        <dbReference type="ARBA" id="ARBA00022527"/>
    </source>
</evidence>
<dbReference type="InterPro" id="IPR018936">
    <property type="entry name" value="PI3/4_kinase_CS"/>
</dbReference>
<evidence type="ECO:0000256" key="14">
    <source>
        <dbReference type="ARBA" id="ARBA00030222"/>
    </source>
</evidence>
<evidence type="ECO:0000256" key="8">
    <source>
        <dbReference type="ARBA" id="ARBA00022741"/>
    </source>
</evidence>
<name>A0ABR3FYP7_9AGAR</name>
<dbReference type="InterPro" id="IPR011009">
    <property type="entry name" value="Kinase-like_dom_sf"/>
</dbReference>
<keyword evidence="6" id="KW-0723">Serine/threonine-protein kinase</keyword>
<evidence type="ECO:0000259" key="22">
    <source>
        <dbReference type="PROSITE" id="PS51189"/>
    </source>
</evidence>
<evidence type="ECO:0000256" key="2">
    <source>
        <dbReference type="ARBA" id="ARBA00010769"/>
    </source>
</evidence>
<keyword evidence="7 24" id="KW-0808">Transferase</keyword>
<dbReference type="InterPro" id="IPR038980">
    <property type="entry name" value="ATM_plant"/>
</dbReference>
<dbReference type="Gene3D" id="1.10.1070.11">
    <property type="entry name" value="Phosphatidylinositol 3-/4-kinase, catalytic domain"/>
    <property type="match status" value="1"/>
</dbReference>
<dbReference type="InterPro" id="IPR036940">
    <property type="entry name" value="PI3/4_kinase_cat_sf"/>
</dbReference>
<sequence>SFEGWVGKIAILLSGILAQSIPFYAQLAFILQSDASFAEGTLPILVQTLIQDTNEAKSGKPHASILSTYFSSILASKDTDIACRRCIIEIALHLRNITPNSRDALAHEKWLAIDYLLLAQNAIACGAYTTALLFLELGDDVRRTKSHTPEETALYNTAVENVMYDIYANIDEPDGFYGIKTQNYHQFLMKRFHHEQQWEKAFRFHGAALEANTKNISEAEGLLQSFHSYGFDHLATSTLLNTVAPQKPNLALNYQLGWRTETWDLPDLEDDHCSDASLYHALRAIHREREHDISATVVKDVLLREMDHLRSLGSENVAQIRETTRNLMSLSQITSWMSHPNKTPHNVPKLFLDPHVIESDFQFDDICSIMSTRISLLRSARHREERQQIGSLRSSLGEALLEAEKSCLLQLSCIAREARHSQIALNSVTRAKELEYFPSVPVSEEYASVLWSHQEEKLAVDLLKDVRANFPKMGKDDVEAAIQKASLNACLGTWTAEACLEKHSTIWEECFAAAIALLQSTSHQSQAKARASVYHKAAIFAERQYYAIVRSSDAIRWRVYTERKRKEIEELEAHAKRMKEHSEEWREIKKLIQNARKVKDQDQQANEQHNQDRRTYLQHAIDMYSRCLEESDSFDQDTPIRLCSLWLANFEETKLRDQFKAALDRVPSRKLVFLAHQLTARLSADSSTQKILQRLILRMSLEHPFHSLYQLLLLSPPREDVDKQNASRRSSGRQSVAKSPSPGTPNERTNAAKAILGRLRSDSSRQERLLAIEQLCFASLEWADYPIKNKPEIKTGQNHVIPSELTITKLTVARLKVPVITVHTPIDPTMRYEDCIWVDKYHGKYTTAGGLSKPKICSCRGSDGKYYKQLFKGEQSDDLRQDAVMEQVFQLVNTVLQRDPETRRRQLRVRDYKVIPLDTRAGVLEFVDNTITLKNWLGSAHPRYRPQDRKDIVKWWSTLSEKNGRRETHPELSERLRIYRETRDGFKPVMRYWFTEKHKVPISWFGMRLNYTRSVATTSIVGHVLGLGDRHTSNILLDSISGEVVHIDLGVAFDQAKLLPVPELVPFRMTEDMEDGMGMSGTEGVFQRCAEETMRVLREDSEVIMTVLEVFRHDPLYTWTITDTKIQKIQQQSEKQAAAPIIPGLSINMASGNAEENADRALSSVARKLDKTLSVATVVRGLVAEAKDPANLASLYHGWGPYY</sequence>
<dbReference type="InterPro" id="IPR056802">
    <property type="entry name" value="ATR-like_M-HEAT"/>
</dbReference>
<accession>A0ABR3FYP7</accession>
<dbReference type="PANTHER" id="PTHR37079">
    <property type="entry name" value="SERINE/THREONINE-PROTEIN KINASE ATM"/>
    <property type="match status" value="1"/>
</dbReference>
<dbReference type="EC" id="2.7.11.1" evidence="3"/>
<evidence type="ECO:0000256" key="4">
    <source>
        <dbReference type="ARBA" id="ARBA00014619"/>
    </source>
</evidence>
<dbReference type="GO" id="GO:0004674">
    <property type="term" value="F:protein serine/threonine kinase activity"/>
    <property type="evidence" value="ECO:0007669"/>
    <property type="project" value="UniProtKB-EC"/>
</dbReference>
<evidence type="ECO:0000256" key="3">
    <source>
        <dbReference type="ARBA" id="ARBA00012513"/>
    </source>
</evidence>
<dbReference type="PROSITE" id="PS51190">
    <property type="entry name" value="FATC"/>
    <property type="match status" value="1"/>
</dbReference>
<evidence type="ECO:0000256" key="17">
    <source>
        <dbReference type="ARBA" id="ARBA00047899"/>
    </source>
</evidence>
<keyword evidence="9" id="KW-0227">DNA damage</keyword>
<keyword evidence="8" id="KW-0547">Nucleotide-binding</keyword>
<feature type="coiled-coil region" evidence="19">
    <location>
        <begin position="561"/>
        <end position="612"/>
    </location>
</feature>
<evidence type="ECO:0000259" key="23">
    <source>
        <dbReference type="PROSITE" id="PS51190"/>
    </source>
</evidence>
<dbReference type="EMBL" id="JBAHYK010000030">
    <property type="protein sequence ID" value="KAL0580496.1"/>
    <property type="molecule type" value="Genomic_DNA"/>
</dbReference>
<dbReference type="PROSITE" id="PS00916">
    <property type="entry name" value="PI3_4_KINASE_2"/>
    <property type="match status" value="1"/>
</dbReference>
<comment type="subcellular location">
    <subcellularLocation>
        <location evidence="1">Nucleus</location>
    </subcellularLocation>
</comment>
<evidence type="ECO:0000256" key="1">
    <source>
        <dbReference type="ARBA" id="ARBA00004123"/>
    </source>
</evidence>
<reference evidence="24 25" key="1">
    <citation type="submission" date="2024-02" db="EMBL/GenBank/DDBJ databases">
        <title>A draft genome for the cacao thread blight pathogen Marasmius crinis-equi.</title>
        <authorList>
            <person name="Cohen S.P."/>
            <person name="Baruah I.K."/>
            <person name="Amoako-Attah I."/>
            <person name="Bukari Y."/>
            <person name="Meinhardt L.W."/>
            <person name="Bailey B.A."/>
        </authorList>
    </citation>
    <scope>NUCLEOTIDE SEQUENCE [LARGE SCALE GENOMIC DNA]</scope>
    <source>
        <strain evidence="24 25">GH-76</strain>
    </source>
</reference>
<feature type="domain" description="FATC" evidence="23">
    <location>
        <begin position="1171"/>
        <end position="1203"/>
    </location>
</feature>
<evidence type="ECO:0000256" key="20">
    <source>
        <dbReference type="SAM" id="MobiDB-lite"/>
    </source>
</evidence>
<feature type="non-terminal residue" evidence="24">
    <location>
        <position position="1"/>
    </location>
</feature>
<keyword evidence="11" id="KW-0067">ATP-binding</keyword>
<comment type="catalytic activity">
    <reaction evidence="17">
        <text>L-threonyl-[protein] + ATP = O-phospho-L-threonyl-[protein] + ADP + H(+)</text>
        <dbReference type="Rhea" id="RHEA:46608"/>
        <dbReference type="Rhea" id="RHEA-COMP:11060"/>
        <dbReference type="Rhea" id="RHEA-COMP:11605"/>
        <dbReference type="ChEBI" id="CHEBI:15378"/>
        <dbReference type="ChEBI" id="CHEBI:30013"/>
        <dbReference type="ChEBI" id="CHEBI:30616"/>
        <dbReference type="ChEBI" id="CHEBI:61977"/>
        <dbReference type="ChEBI" id="CHEBI:456216"/>
        <dbReference type="EC" id="2.7.11.1"/>
    </reaction>
</comment>
<dbReference type="SUPFAM" id="SSF56112">
    <property type="entry name" value="Protein kinase-like (PK-like)"/>
    <property type="match status" value="1"/>
</dbReference>
<dbReference type="Proteomes" id="UP001465976">
    <property type="component" value="Unassembled WGS sequence"/>
</dbReference>
<dbReference type="CDD" id="cd05171">
    <property type="entry name" value="PIKKc_ATM"/>
    <property type="match status" value="1"/>
</dbReference>
<proteinExistence type="inferred from homology"/>
<feature type="compositionally biased region" description="Polar residues" evidence="20">
    <location>
        <begin position="727"/>
        <end position="738"/>
    </location>
</feature>
<dbReference type="PROSITE" id="PS51189">
    <property type="entry name" value="FAT"/>
    <property type="match status" value="1"/>
</dbReference>
<evidence type="ECO:0000256" key="18">
    <source>
        <dbReference type="ARBA" id="ARBA00048679"/>
    </source>
</evidence>
<dbReference type="InterPro" id="IPR014009">
    <property type="entry name" value="PIK_FAT"/>
</dbReference>
<feature type="region of interest" description="Disordered" evidence="20">
    <location>
        <begin position="720"/>
        <end position="750"/>
    </location>
</feature>
<comment type="catalytic activity">
    <reaction evidence="18">
        <text>L-seryl-[protein] + ATP = O-phospho-L-seryl-[protein] + ADP + H(+)</text>
        <dbReference type="Rhea" id="RHEA:17989"/>
        <dbReference type="Rhea" id="RHEA-COMP:9863"/>
        <dbReference type="Rhea" id="RHEA-COMP:11604"/>
        <dbReference type="ChEBI" id="CHEBI:15378"/>
        <dbReference type="ChEBI" id="CHEBI:29999"/>
        <dbReference type="ChEBI" id="CHEBI:30616"/>
        <dbReference type="ChEBI" id="CHEBI:83421"/>
        <dbReference type="ChEBI" id="CHEBI:456216"/>
        <dbReference type="EC" id="2.7.11.1"/>
    </reaction>
</comment>
<evidence type="ECO:0000256" key="16">
    <source>
        <dbReference type="ARBA" id="ARBA00032467"/>
    </source>
</evidence>
<dbReference type="SMART" id="SM01343">
    <property type="entry name" value="FATC"/>
    <property type="match status" value="1"/>
</dbReference>
<dbReference type="Gene3D" id="3.30.1010.10">
    <property type="entry name" value="Phosphatidylinositol 3-kinase Catalytic Subunit, Chain A, domain 4"/>
    <property type="match status" value="1"/>
</dbReference>
<evidence type="ECO:0000256" key="9">
    <source>
        <dbReference type="ARBA" id="ARBA00022763"/>
    </source>
</evidence>
<keyword evidence="12" id="KW-0539">Nucleus</keyword>
<dbReference type="SMART" id="SM00146">
    <property type="entry name" value="PI3Kc"/>
    <property type="match status" value="1"/>
</dbReference>
<organism evidence="24 25">
    <name type="scientific">Marasmius crinis-equi</name>
    <dbReference type="NCBI Taxonomy" id="585013"/>
    <lineage>
        <taxon>Eukaryota</taxon>
        <taxon>Fungi</taxon>
        <taxon>Dikarya</taxon>
        <taxon>Basidiomycota</taxon>
        <taxon>Agaricomycotina</taxon>
        <taxon>Agaricomycetes</taxon>
        <taxon>Agaricomycetidae</taxon>
        <taxon>Agaricales</taxon>
        <taxon>Marasmiineae</taxon>
        <taxon>Marasmiaceae</taxon>
        <taxon>Marasmius</taxon>
    </lineage>
</organism>
<dbReference type="InterPro" id="IPR000403">
    <property type="entry name" value="PI3/4_kinase_cat_dom"/>
</dbReference>
<keyword evidence="10 24" id="KW-0418">Kinase</keyword>
<feature type="domain" description="FAT" evidence="22">
    <location>
        <begin position="117"/>
        <end position="717"/>
    </location>
</feature>
<evidence type="ECO:0000256" key="10">
    <source>
        <dbReference type="ARBA" id="ARBA00022777"/>
    </source>
</evidence>
<evidence type="ECO:0000256" key="5">
    <source>
        <dbReference type="ARBA" id="ARBA00020288"/>
    </source>
</evidence>
<comment type="similarity">
    <text evidence="2">Belongs to the PI3/PI4-kinase family. ATM subfamily.</text>
</comment>
<evidence type="ECO:0000256" key="11">
    <source>
        <dbReference type="ARBA" id="ARBA00022840"/>
    </source>
</evidence>
<evidence type="ECO:0000313" key="24">
    <source>
        <dbReference type="EMBL" id="KAL0580496.1"/>
    </source>
</evidence>
<dbReference type="InterPro" id="IPR044107">
    <property type="entry name" value="PIKKc_ATM"/>
</dbReference>
<dbReference type="InterPro" id="IPR003152">
    <property type="entry name" value="FATC_dom"/>
</dbReference>
<dbReference type="Pfam" id="PF25030">
    <property type="entry name" value="M-HEAT_ATR"/>
    <property type="match status" value="1"/>
</dbReference>
<gene>
    <name evidence="24" type="primary">TEL1_1</name>
    <name evidence="24" type="ORF">V5O48_001566</name>
</gene>
<evidence type="ECO:0000256" key="7">
    <source>
        <dbReference type="ARBA" id="ARBA00022679"/>
    </source>
</evidence>
<comment type="caution">
    <text evidence="24">The sequence shown here is derived from an EMBL/GenBank/DDBJ whole genome shotgun (WGS) entry which is preliminary data.</text>
</comment>
<evidence type="ECO:0000256" key="13">
    <source>
        <dbReference type="ARBA" id="ARBA00030020"/>
    </source>
</evidence>
<evidence type="ECO:0000259" key="21">
    <source>
        <dbReference type="PROSITE" id="PS50290"/>
    </source>
</evidence>
<evidence type="ECO:0000313" key="25">
    <source>
        <dbReference type="Proteomes" id="UP001465976"/>
    </source>
</evidence>
<dbReference type="Pfam" id="PF00454">
    <property type="entry name" value="PI3_PI4_kinase"/>
    <property type="match status" value="1"/>
</dbReference>
<evidence type="ECO:0000256" key="12">
    <source>
        <dbReference type="ARBA" id="ARBA00023242"/>
    </source>
</evidence>
<keyword evidence="19" id="KW-0175">Coiled coil</keyword>
<protein>
    <recommendedName>
        <fullName evidence="4">Serine/threonine-protein kinase TEL1</fullName>
        <ecNumber evidence="3">2.7.11.1</ecNumber>
    </recommendedName>
    <alternativeName>
        <fullName evidence="13">ATM homolog</fullName>
    </alternativeName>
    <alternativeName>
        <fullName evidence="15 16">DNA-damage checkpoint kinase TEL1</fullName>
    </alternativeName>
    <alternativeName>
        <fullName evidence="5">Serine/threonine-protein kinase tel1</fullName>
    </alternativeName>
    <alternativeName>
        <fullName evidence="14">Telomere length regulation protein 1</fullName>
    </alternativeName>
</protein>